<gene>
    <name evidence="2" type="ORF">RBB77_21540</name>
</gene>
<evidence type="ECO:0000313" key="2">
    <source>
        <dbReference type="EMBL" id="XCB32974.1"/>
    </source>
</evidence>
<evidence type="ECO:0000259" key="1">
    <source>
        <dbReference type="Pfam" id="PF13281"/>
    </source>
</evidence>
<sequence>MEQVKTCYVAIPFGRKTSLSSQIMTDFDQIYAEVLRPAALDAGYEVIRANELSGVGMIHKAVLERIIASEVFLADVTTADPNVMYELGLRHALRSGTTLLVMESGSQLPFDITYARALIYRTDDAGRVTGYHAEQFRRDLSSAIRQGIGRRGSDSPIYEFFPQLHVDLPEELSSVQRKRGIYPAKARRPVGSRSRTSDASLEIKQAEEVVRNTEDVDPAAVIDILRRYRENSAWDDLIRFADELPVSMREMPQVQQMMALALNRRGGDSDQARAIHLMTQLIERTGGDSETYGILGSIYKGRYESSGNPDDLASAVTSYRSGFEKQPSDFYLGINLVSLLAIHGGEEARALLGTFVPLVRRALVSPLQDERADFWTLAAALELATISRNWAEAFALVERMISQHTTEWMFASTAIQLAQYGRSMTEDDRSQLQRLMKLIKWQSAVEERNA</sequence>
<protein>
    <submittedName>
        <fullName evidence="2">TRAFs-binding domain-containing protein</fullName>
    </submittedName>
</protein>
<feature type="domain" description="MAP3K TRAFs-binding" evidence="1">
    <location>
        <begin position="84"/>
        <end position="434"/>
    </location>
</feature>
<dbReference type="EMBL" id="CP132942">
    <property type="protein sequence ID" value="XCB32974.1"/>
    <property type="molecule type" value="Genomic_DNA"/>
</dbReference>
<organism evidence="2">
    <name type="scientific">Tunturiibacter psychrotolerans</name>
    <dbReference type="NCBI Taxonomy" id="3069686"/>
    <lineage>
        <taxon>Bacteria</taxon>
        <taxon>Pseudomonadati</taxon>
        <taxon>Acidobacteriota</taxon>
        <taxon>Terriglobia</taxon>
        <taxon>Terriglobales</taxon>
        <taxon>Acidobacteriaceae</taxon>
        <taxon>Tunturiibacter</taxon>
    </lineage>
</organism>
<reference evidence="2" key="2">
    <citation type="journal article" date="2024" name="Environ. Microbiol.">
        <title>Genome analysis and description of Tunturibacter gen. nov. expands the diversity of Terriglobia in tundra soils.</title>
        <authorList>
            <person name="Messyasz A."/>
            <person name="Mannisto M.K."/>
            <person name="Kerkhof L.J."/>
            <person name="Haggblom M.M."/>
        </authorList>
    </citation>
    <scope>NUCLEOTIDE SEQUENCE</scope>
    <source>
        <strain evidence="2">X5P6</strain>
    </source>
</reference>
<dbReference type="InterPro" id="IPR025136">
    <property type="entry name" value="MAP3K_TRAF-bd"/>
</dbReference>
<reference evidence="2" key="1">
    <citation type="submission" date="2023-08" db="EMBL/GenBank/DDBJ databases">
        <authorList>
            <person name="Messyasz A."/>
            <person name="Mannisto M.K."/>
            <person name="Kerkhof L.J."/>
            <person name="Haggblom M."/>
        </authorList>
    </citation>
    <scope>NUCLEOTIDE SEQUENCE</scope>
    <source>
        <strain evidence="2">X5P6</strain>
    </source>
</reference>
<dbReference type="Pfam" id="PF13281">
    <property type="entry name" value="MAP3K_TRAF_bd"/>
    <property type="match status" value="1"/>
</dbReference>
<name>A0AAU7ZPU6_9BACT</name>
<dbReference type="AlphaFoldDB" id="A0AAU7ZPU6"/>
<accession>A0AAU7ZPU6</accession>
<dbReference type="KEGG" id="tpsc:RBB77_21540"/>
<proteinExistence type="predicted"/>
<dbReference type="RefSeq" id="WP_353063816.1">
    <property type="nucleotide sequence ID" value="NZ_CP132942.1"/>
</dbReference>